<dbReference type="PANTHER" id="PTHR35530">
    <property type="entry name" value="TAUTOMERASE-RELATED"/>
    <property type="match status" value="1"/>
</dbReference>
<dbReference type="InterPro" id="IPR004370">
    <property type="entry name" value="4-OT-like_dom"/>
</dbReference>
<dbReference type="PANTHER" id="PTHR35530:SF1">
    <property type="entry name" value="2-HYDROXYMUCONATE TAUTOMERASE"/>
    <property type="match status" value="1"/>
</dbReference>
<evidence type="ECO:0000313" key="4">
    <source>
        <dbReference type="EMBL" id="GAI13934.1"/>
    </source>
</evidence>
<reference evidence="4" key="1">
    <citation type="journal article" date="2014" name="Front. Microbiol.">
        <title>High frequency of phylogenetically diverse reductive dehalogenase-homologous genes in deep subseafloor sedimentary metagenomes.</title>
        <authorList>
            <person name="Kawai M."/>
            <person name="Futagami T."/>
            <person name="Toyoda A."/>
            <person name="Takaki Y."/>
            <person name="Nishi S."/>
            <person name="Hori S."/>
            <person name="Arai W."/>
            <person name="Tsubouchi T."/>
            <person name="Morono Y."/>
            <person name="Uchiyama I."/>
            <person name="Ito T."/>
            <person name="Fujiyama A."/>
            <person name="Inagaki F."/>
            <person name="Takami H."/>
        </authorList>
    </citation>
    <scope>NUCLEOTIDE SEQUENCE</scope>
    <source>
        <strain evidence="4">Expedition CK06-06</strain>
    </source>
</reference>
<sequence length="65" mass="7233">MPVVRIDLWKGRDKEKKKELIEKITSAVADAIDCPIEAVQVIINEVEKDNWGIGGTPASVKFPDK</sequence>
<gene>
    <name evidence="4" type="ORF">S06H3_11157</name>
</gene>
<dbReference type="Pfam" id="PF01361">
    <property type="entry name" value="Tautomerase"/>
    <property type="match status" value="1"/>
</dbReference>
<dbReference type="NCBIfam" id="TIGR00013">
    <property type="entry name" value="taut"/>
    <property type="match status" value="1"/>
</dbReference>
<protein>
    <recommendedName>
        <fullName evidence="3">4-oxalocrotonate tautomerase-like domain-containing protein</fullName>
    </recommendedName>
</protein>
<feature type="domain" description="4-oxalocrotonate tautomerase-like" evidence="3">
    <location>
        <begin position="2"/>
        <end position="57"/>
    </location>
</feature>
<dbReference type="InterPro" id="IPR014347">
    <property type="entry name" value="Tautomerase/MIF_sf"/>
</dbReference>
<dbReference type="SUPFAM" id="SSF55331">
    <property type="entry name" value="Tautomerase/MIF"/>
    <property type="match status" value="1"/>
</dbReference>
<keyword evidence="2" id="KW-0413">Isomerase</keyword>
<organism evidence="4">
    <name type="scientific">marine sediment metagenome</name>
    <dbReference type="NCBI Taxonomy" id="412755"/>
    <lineage>
        <taxon>unclassified sequences</taxon>
        <taxon>metagenomes</taxon>
        <taxon>ecological metagenomes</taxon>
    </lineage>
</organism>
<dbReference type="EMBL" id="BARV01005330">
    <property type="protein sequence ID" value="GAI13934.1"/>
    <property type="molecule type" value="Genomic_DNA"/>
</dbReference>
<proteinExistence type="inferred from homology"/>
<dbReference type="GO" id="GO:0016853">
    <property type="term" value="F:isomerase activity"/>
    <property type="evidence" value="ECO:0007669"/>
    <property type="project" value="UniProtKB-KW"/>
</dbReference>
<dbReference type="Gene3D" id="3.30.429.10">
    <property type="entry name" value="Macrophage Migration Inhibitory Factor"/>
    <property type="match status" value="1"/>
</dbReference>
<dbReference type="NCBIfam" id="NF002571">
    <property type="entry name" value="PRK02220.1"/>
    <property type="match status" value="1"/>
</dbReference>
<name>X1N5N4_9ZZZZ</name>
<comment type="caution">
    <text evidence="4">The sequence shown here is derived from an EMBL/GenBank/DDBJ whole genome shotgun (WGS) entry which is preliminary data.</text>
</comment>
<evidence type="ECO:0000259" key="3">
    <source>
        <dbReference type="Pfam" id="PF01361"/>
    </source>
</evidence>
<dbReference type="AlphaFoldDB" id="X1N5N4"/>
<dbReference type="NCBIfam" id="NF041920">
    <property type="entry name" value="DmpI"/>
    <property type="match status" value="1"/>
</dbReference>
<comment type="similarity">
    <text evidence="1">Belongs to the 4-oxalocrotonate tautomerase family.</text>
</comment>
<accession>X1N5N4</accession>
<evidence type="ECO:0000256" key="1">
    <source>
        <dbReference type="ARBA" id="ARBA00006723"/>
    </source>
</evidence>
<dbReference type="InterPro" id="IPR018191">
    <property type="entry name" value="4-OT"/>
</dbReference>
<evidence type="ECO:0000256" key="2">
    <source>
        <dbReference type="ARBA" id="ARBA00023235"/>
    </source>
</evidence>